<dbReference type="InterPro" id="IPR009075">
    <property type="entry name" value="AcylCo_DH/oxidase_C"/>
</dbReference>
<dbReference type="AlphaFoldDB" id="A0A7C2K5G8"/>
<evidence type="ECO:0000313" key="3">
    <source>
        <dbReference type="EMBL" id="HEN28981.1"/>
    </source>
</evidence>
<protein>
    <recommendedName>
        <fullName evidence="2">Acyl-CoA dehydrogenase/oxidase C-terminal domain-containing protein</fullName>
    </recommendedName>
</protein>
<evidence type="ECO:0000259" key="2">
    <source>
        <dbReference type="Pfam" id="PF00441"/>
    </source>
</evidence>
<dbReference type="InterPro" id="IPR036250">
    <property type="entry name" value="AcylCo_DH-like_C"/>
</dbReference>
<feature type="domain" description="Acyl-CoA dehydrogenase/oxidase C-terminal" evidence="2">
    <location>
        <begin position="1"/>
        <end position="38"/>
    </location>
</feature>
<dbReference type="GO" id="GO:0016627">
    <property type="term" value="F:oxidoreductase activity, acting on the CH-CH group of donors"/>
    <property type="evidence" value="ECO:0007669"/>
    <property type="project" value="InterPro"/>
</dbReference>
<evidence type="ECO:0000256" key="1">
    <source>
        <dbReference type="ARBA" id="ARBA00022630"/>
    </source>
</evidence>
<dbReference type="EMBL" id="DSOL01000288">
    <property type="protein sequence ID" value="HEN28981.1"/>
    <property type="molecule type" value="Genomic_DNA"/>
</dbReference>
<dbReference type="Pfam" id="PF00441">
    <property type="entry name" value="Acyl-CoA_dh_1"/>
    <property type="match status" value="1"/>
</dbReference>
<name>A0A7C2K5G8_UNCW3</name>
<proteinExistence type="predicted"/>
<organism evidence="3">
    <name type="scientific">candidate division WOR-3 bacterium</name>
    <dbReference type="NCBI Taxonomy" id="2052148"/>
    <lineage>
        <taxon>Bacteria</taxon>
        <taxon>Bacteria division WOR-3</taxon>
    </lineage>
</organism>
<reference evidence="3" key="1">
    <citation type="journal article" date="2020" name="mSystems">
        <title>Genome- and Community-Level Interaction Insights into Carbon Utilization and Element Cycling Functions of Hydrothermarchaeota in Hydrothermal Sediment.</title>
        <authorList>
            <person name="Zhou Z."/>
            <person name="Liu Y."/>
            <person name="Xu W."/>
            <person name="Pan J."/>
            <person name="Luo Z.H."/>
            <person name="Li M."/>
        </authorList>
    </citation>
    <scope>NUCLEOTIDE SEQUENCE [LARGE SCALE GENOMIC DNA]</scope>
    <source>
        <strain evidence="3">SpSt-34</strain>
    </source>
</reference>
<dbReference type="SUPFAM" id="SSF47203">
    <property type="entry name" value="Acyl-CoA dehydrogenase C-terminal domain-like"/>
    <property type="match status" value="1"/>
</dbReference>
<gene>
    <name evidence="3" type="ORF">ENQ77_10130</name>
</gene>
<dbReference type="Gene3D" id="1.20.140.10">
    <property type="entry name" value="Butyryl-CoA Dehydrogenase, subunit A, domain 3"/>
    <property type="match status" value="1"/>
</dbReference>
<sequence>MKIFSAYEYSLEYSIHRYLRDTLAGPIIEGTSNIQKNDNCKNSLERRENKVERKKRCLLTI</sequence>
<accession>A0A7C2K5G8</accession>
<keyword evidence="1" id="KW-0285">Flavoprotein</keyword>
<comment type="caution">
    <text evidence="3">The sequence shown here is derived from an EMBL/GenBank/DDBJ whole genome shotgun (WGS) entry which is preliminary data.</text>
</comment>